<evidence type="ECO:0000256" key="1">
    <source>
        <dbReference type="ARBA" id="ARBA00004752"/>
    </source>
</evidence>
<dbReference type="Proteomes" id="UP000195981">
    <property type="component" value="Unassembled WGS sequence"/>
</dbReference>
<dbReference type="SUPFAM" id="SSF47090">
    <property type="entry name" value="PGBD-like"/>
    <property type="match status" value="1"/>
</dbReference>
<evidence type="ECO:0000313" key="9">
    <source>
        <dbReference type="Proteomes" id="UP000195981"/>
    </source>
</evidence>
<dbReference type="GO" id="GO:0071555">
    <property type="term" value="P:cell wall organization"/>
    <property type="evidence" value="ECO:0007669"/>
    <property type="project" value="UniProtKB-UniRule"/>
</dbReference>
<keyword evidence="4 6" id="KW-0573">Peptidoglycan synthesis</keyword>
<accession>A0A1X6X377</accession>
<dbReference type="CDD" id="cd16913">
    <property type="entry name" value="YkuD_like"/>
    <property type="match status" value="1"/>
</dbReference>
<evidence type="ECO:0000259" key="7">
    <source>
        <dbReference type="PROSITE" id="PS52029"/>
    </source>
</evidence>
<keyword evidence="9" id="KW-1185">Reference proteome</keyword>
<dbReference type="GO" id="GO:0016740">
    <property type="term" value="F:transferase activity"/>
    <property type="evidence" value="ECO:0007669"/>
    <property type="project" value="UniProtKB-KW"/>
</dbReference>
<dbReference type="EMBL" id="FWFG01000081">
    <property type="protein sequence ID" value="SLM93184.1"/>
    <property type="molecule type" value="Genomic_DNA"/>
</dbReference>
<dbReference type="InterPro" id="IPR006311">
    <property type="entry name" value="TAT_signal"/>
</dbReference>
<dbReference type="InterPro" id="IPR036365">
    <property type="entry name" value="PGBD-like_sf"/>
</dbReference>
<dbReference type="RefSeq" id="WP_234992153.1">
    <property type="nucleotide sequence ID" value="NZ_FWFG01000081.1"/>
</dbReference>
<feature type="domain" description="L,D-TPase catalytic" evidence="7">
    <location>
        <begin position="109"/>
        <end position="226"/>
    </location>
</feature>
<dbReference type="Pfam" id="PF01471">
    <property type="entry name" value="PG_binding_1"/>
    <property type="match status" value="1"/>
</dbReference>
<dbReference type="InterPro" id="IPR036366">
    <property type="entry name" value="PGBDSf"/>
</dbReference>
<gene>
    <name evidence="8" type="ORF">FM110_09510</name>
</gene>
<dbReference type="InterPro" id="IPR002477">
    <property type="entry name" value="Peptidoglycan-bd-like"/>
</dbReference>
<dbReference type="PROSITE" id="PS52029">
    <property type="entry name" value="LD_TPASE"/>
    <property type="match status" value="1"/>
</dbReference>
<evidence type="ECO:0000313" key="8">
    <source>
        <dbReference type="EMBL" id="SLM93184.1"/>
    </source>
</evidence>
<dbReference type="Gene3D" id="1.10.101.10">
    <property type="entry name" value="PGBD-like superfamily/PGBD"/>
    <property type="match status" value="1"/>
</dbReference>
<keyword evidence="3 6" id="KW-0133">Cell shape</keyword>
<protein>
    <submittedName>
        <fullName evidence="8">Putative peptidoglycan binding domain 1:ErfK/YbiS/YcfS/YnhG</fullName>
    </submittedName>
</protein>
<keyword evidence="5 6" id="KW-0961">Cell wall biogenesis/degradation</keyword>
<keyword evidence="2" id="KW-0808">Transferase</keyword>
<dbReference type="GO" id="GO:0009252">
    <property type="term" value="P:peptidoglycan biosynthetic process"/>
    <property type="evidence" value="ECO:0007669"/>
    <property type="project" value="UniProtKB-UniPathway"/>
</dbReference>
<evidence type="ECO:0000256" key="4">
    <source>
        <dbReference type="ARBA" id="ARBA00022984"/>
    </source>
</evidence>
<dbReference type="Gene3D" id="2.40.440.10">
    <property type="entry name" value="L,D-transpeptidase catalytic domain-like"/>
    <property type="match status" value="1"/>
</dbReference>
<dbReference type="GO" id="GO:0008360">
    <property type="term" value="P:regulation of cell shape"/>
    <property type="evidence" value="ECO:0007669"/>
    <property type="project" value="UniProtKB-UniRule"/>
</dbReference>
<dbReference type="InterPro" id="IPR038063">
    <property type="entry name" value="Transpep_catalytic_dom"/>
</dbReference>
<dbReference type="PROSITE" id="PS51318">
    <property type="entry name" value="TAT"/>
    <property type="match status" value="1"/>
</dbReference>
<evidence type="ECO:0000256" key="3">
    <source>
        <dbReference type="ARBA" id="ARBA00022960"/>
    </source>
</evidence>
<evidence type="ECO:0000256" key="6">
    <source>
        <dbReference type="PROSITE-ProRule" id="PRU01373"/>
    </source>
</evidence>
<reference evidence="8 9" key="1">
    <citation type="submission" date="2017-02" db="EMBL/GenBank/DDBJ databases">
        <authorList>
            <person name="Peterson S.W."/>
        </authorList>
    </citation>
    <scope>NUCLEOTIDE SEQUENCE [LARGE SCALE GENOMIC DNA]</scope>
    <source>
        <strain evidence="8 9">CIP104813</strain>
    </source>
</reference>
<name>A0A1X6X377_9MICO</name>
<dbReference type="SUPFAM" id="SSF141523">
    <property type="entry name" value="L,D-transpeptidase catalytic domain-like"/>
    <property type="match status" value="1"/>
</dbReference>
<sequence length="226" mass="24203">MNTPIPSRRSVLLGTVTAGTVTVLGMPSAFAGGGTLRRGSRGQQVTDLQNRLNSLGYWCGRADGRFGASVQQAVYALQKAAGLSRDGRVGPKTRQALDAGVRPSNRVSDGIEIDLDRQLLIASRGGSIRWILNTSTGSGERYDGGKIATTPRGSFKVYRTVSRGWRTAPLGRLYRPAYFTGGYAVHGATSIPPRPASHGCARVSVGAMNMLWDEGFTRKGTRVKVY</sequence>
<evidence type="ECO:0000256" key="5">
    <source>
        <dbReference type="ARBA" id="ARBA00023316"/>
    </source>
</evidence>
<dbReference type="AlphaFoldDB" id="A0A1X6X377"/>
<feature type="active site" description="Nucleophile" evidence="6">
    <location>
        <position position="200"/>
    </location>
</feature>
<dbReference type="Pfam" id="PF03734">
    <property type="entry name" value="YkuD"/>
    <property type="match status" value="1"/>
</dbReference>
<dbReference type="UniPathway" id="UPA00219"/>
<organism evidence="8 9">
    <name type="scientific">Brachybacterium nesterenkovii</name>
    <dbReference type="NCBI Taxonomy" id="47847"/>
    <lineage>
        <taxon>Bacteria</taxon>
        <taxon>Bacillati</taxon>
        <taxon>Actinomycetota</taxon>
        <taxon>Actinomycetes</taxon>
        <taxon>Micrococcales</taxon>
        <taxon>Dermabacteraceae</taxon>
        <taxon>Brachybacterium</taxon>
    </lineage>
</organism>
<dbReference type="InterPro" id="IPR005490">
    <property type="entry name" value="LD_TPept_cat_dom"/>
</dbReference>
<comment type="pathway">
    <text evidence="1 6">Cell wall biogenesis; peptidoglycan biosynthesis.</text>
</comment>
<proteinExistence type="predicted"/>
<feature type="active site" description="Proton donor/acceptor" evidence="6">
    <location>
        <position position="186"/>
    </location>
</feature>
<evidence type="ECO:0000256" key="2">
    <source>
        <dbReference type="ARBA" id="ARBA00022679"/>
    </source>
</evidence>